<dbReference type="Proteomes" id="UP001500483">
    <property type="component" value="Unassembled WGS sequence"/>
</dbReference>
<evidence type="ECO:0000256" key="2">
    <source>
        <dbReference type="SAM" id="Phobius"/>
    </source>
</evidence>
<evidence type="ECO:0000256" key="1">
    <source>
        <dbReference type="SAM" id="MobiDB-lite"/>
    </source>
</evidence>
<feature type="compositionally biased region" description="Basic and acidic residues" evidence="1">
    <location>
        <begin position="372"/>
        <end position="439"/>
    </location>
</feature>
<gene>
    <name evidence="3" type="ORF">GCM10020366_20090</name>
</gene>
<feature type="transmembrane region" description="Helical" evidence="2">
    <location>
        <begin position="221"/>
        <end position="241"/>
    </location>
</feature>
<dbReference type="RefSeq" id="WP_344925762.1">
    <property type="nucleotide sequence ID" value="NZ_BAAAYK010000038.1"/>
</dbReference>
<organism evidence="3 4">
    <name type="scientific">Saccharopolyspora gregorii</name>
    <dbReference type="NCBI Taxonomy" id="33914"/>
    <lineage>
        <taxon>Bacteria</taxon>
        <taxon>Bacillati</taxon>
        <taxon>Actinomycetota</taxon>
        <taxon>Actinomycetes</taxon>
        <taxon>Pseudonocardiales</taxon>
        <taxon>Pseudonocardiaceae</taxon>
        <taxon>Saccharopolyspora</taxon>
    </lineage>
</organism>
<evidence type="ECO:0000313" key="4">
    <source>
        <dbReference type="Proteomes" id="UP001500483"/>
    </source>
</evidence>
<name>A0ABP6RM87_9PSEU</name>
<protein>
    <submittedName>
        <fullName evidence="3">Uncharacterized protein</fullName>
    </submittedName>
</protein>
<comment type="caution">
    <text evidence="3">The sequence shown here is derived from an EMBL/GenBank/DDBJ whole genome shotgun (WGS) entry which is preliminary data.</text>
</comment>
<feature type="region of interest" description="Disordered" evidence="1">
    <location>
        <begin position="370"/>
        <end position="439"/>
    </location>
</feature>
<keyword evidence="2" id="KW-0812">Transmembrane</keyword>
<sequence>MISDDAKVREQMDDAGGTRRTDACRSGQVKLGLITDPDLPEQVARHLADELPEHLGDDREWTVEVDVDPVTAGEHSTRDILRATADRLRERDWDYAITLTDLPVRVNRRPVVADANLDGRVAVVSLPALGGTQPYRRSRQVVLQLVDELTGRDGGADHRYGLDSKLTEAVAPIRRTSEQGSDDGEVDVRYTATRSRGRLRLLSGMVRTNQPWRLVFGLRNALAAAVATSAFGLSSSTIWQIGDMLGAWRQVFAALGSVVILVGWLIAAHGLWEKRRRDSARDREQVLLYNISTVATLTIGVGCMYAGLFVINLLVALFLVPPELLASSLGHEADFTRYLALAWGFTTMGVIAGALGSSLETDAAVRQAAYGYREEQRRNERRAEDEDGGSDGRRASTDRGEQDGSRQDDEDRSPGEDEQRAEDQRREQDRRREQDEQQD</sequence>
<proteinExistence type="predicted"/>
<feature type="region of interest" description="Disordered" evidence="1">
    <location>
        <begin position="1"/>
        <end position="22"/>
    </location>
</feature>
<reference evidence="4" key="1">
    <citation type="journal article" date="2019" name="Int. J. Syst. Evol. Microbiol.">
        <title>The Global Catalogue of Microorganisms (GCM) 10K type strain sequencing project: providing services to taxonomists for standard genome sequencing and annotation.</title>
        <authorList>
            <consortium name="The Broad Institute Genomics Platform"/>
            <consortium name="The Broad Institute Genome Sequencing Center for Infectious Disease"/>
            <person name="Wu L."/>
            <person name="Ma J."/>
        </authorList>
    </citation>
    <scope>NUCLEOTIDE SEQUENCE [LARGE SCALE GENOMIC DNA]</scope>
    <source>
        <strain evidence="4">JCM 9687</strain>
    </source>
</reference>
<keyword evidence="4" id="KW-1185">Reference proteome</keyword>
<keyword evidence="2" id="KW-0472">Membrane</keyword>
<feature type="transmembrane region" description="Helical" evidence="2">
    <location>
        <begin position="247"/>
        <end position="267"/>
    </location>
</feature>
<keyword evidence="2" id="KW-1133">Transmembrane helix</keyword>
<evidence type="ECO:0000313" key="3">
    <source>
        <dbReference type="EMBL" id="GAA3356354.1"/>
    </source>
</evidence>
<dbReference type="EMBL" id="BAAAYK010000038">
    <property type="protein sequence ID" value="GAA3356354.1"/>
    <property type="molecule type" value="Genomic_DNA"/>
</dbReference>
<feature type="transmembrane region" description="Helical" evidence="2">
    <location>
        <begin position="287"/>
        <end position="320"/>
    </location>
</feature>
<feature type="transmembrane region" description="Helical" evidence="2">
    <location>
        <begin position="340"/>
        <end position="359"/>
    </location>
</feature>
<accession>A0ABP6RM87</accession>